<dbReference type="RefSeq" id="WP_147667200.1">
    <property type="nucleotide sequence ID" value="NZ_VDUW01000005.1"/>
</dbReference>
<name>A0A5C8NRU6_9BACI</name>
<evidence type="ECO:0000313" key="2">
    <source>
        <dbReference type="Proteomes" id="UP000321574"/>
    </source>
</evidence>
<dbReference type="CDD" id="cd01675">
    <property type="entry name" value="RNR_III"/>
    <property type="match status" value="1"/>
</dbReference>
<dbReference type="InterPro" id="IPR012833">
    <property type="entry name" value="NrdD"/>
</dbReference>
<dbReference type="GO" id="GO:0031250">
    <property type="term" value="C:anaerobic ribonucleoside-triphosphate reductase complex"/>
    <property type="evidence" value="ECO:0007669"/>
    <property type="project" value="TreeGrafter"/>
</dbReference>
<dbReference type="Gene3D" id="3.20.70.20">
    <property type="match status" value="1"/>
</dbReference>
<dbReference type="GO" id="GO:0009265">
    <property type="term" value="P:2'-deoxyribonucleotide biosynthetic process"/>
    <property type="evidence" value="ECO:0007669"/>
    <property type="project" value="TreeGrafter"/>
</dbReference>
<dbReference type="SUPFAM" id="SSF51998">
    <property type="entry name" value="PFL-like glycyl radical enzymes"/>
    <property type="match status" value="1"/>
</dbReference>
<dbReference type="GO" id="GO:0004748">
    <property type="term" value="F:ribonucleoside-diphosphate reductase activity, thioredoxin disulfide as acceptor"/>
    <property type="evidence" value="ECO:0007669"/>
    <property type="project" value="TreeGrafter"/>
</dbReference>
<protein>
    <submittedName>
        <fullName evidence="1">Anaerobic ribonucleoside triphosphate reductase</fullName>
    </submittedName>
</protein>
<gene>
    <name evidence="1" type="ORF">FHP05_08845</name>
</gene>
<accession>A0A5C8NRU6</accession>
<keyword evidence="2" id="KW-1185">Reference proteome</keyword>
<dbReference type="OrthoDB" id="9804622at2"/>
<dbReference type="EMBL" id="VDUW01000005">
    <property type="protein sequence ID" value="TXL64421.1"/>
    <property type="molecule type" value="Genomic_DNA"/>
</dbReference>
<comment type="caution">
    <text evidence="1">The sequence shown here is derived from an EMBL/GenBank/DDBJ whole genome shotgun (WGS) entry which is preliminary data.</text>
</comment>
<proteinExistence type="predicted"/>
<dbReference type="AlphaFoldDB" id="A0A5C8NRU6"/>
<reference evidence="1 2" key="1">
    <citation type="submission" date="2019-06" db="EMBL/GenBank/DDBJ databases">
        <title>Cerasibacillus sp. nov., isolated from maize field.</title>
        <authorList>
            <person name="Lin S.-Y."/>
            <person name="Tsai C.-F."/>
            <person name="Young C.-C."/>
        </authorList>
    </citation>
    <scope>NUCLEOTIDE SEQUENCE [LARGE SCALE GENOMIC DNA]</scope>
    <source>
        <strain evidence="1 2">CC-CFT480</strain>
    </source>
</reference>
<dbReference type="Pfam" id="PF13597">
    <property type="entry name" value="NRDD"/>
    <property type="match status" value="1"/>
</dbReference>
<dbReference type="GO" id="GO:0008998">
    <property type="term" value="F:ribonucleoside-triphosphate reductase (thioredoxin) activity"/>
    <property type="evidence" value="ECO:0007669"/>
    <property type="project" value="InterPro"/>
</dbReference>
<dbReference type="NCBIfam" id="NF011292">
    <property type="entry name" value="PRK14704.1"/>
    <property type="match status" value="1"/>
</dbReference>
<sequence>MAKLAENIQQESELVATFSEIVEVKNQDLLQENANVDGQSPMGQMGKFASESSKYYAKEFLLHPKVRQAIEENYLHPHDLDFYTTGTTTCCQIPLGKLLKDGFNTGHGHMREPANITSAMALASIVFQANQNMQHGGQSYPMFDFDLAPYVRKTFEKHLQKIRSYPTTWTDEEITKQAWKETEKDVYQACEAFIHNCNSMHSRGGGQVPFVSINYGTDTSKEGRLLVKNLLLATQAGLGNGETPIFPIQIFKMKQGINFSENDPNYDLYQLALQTTAKRLFPNFSFIDSTFNAQYYDGTPESEVSYMGCRTRVMSNVHGEENSISRGNLSFTSINLVKIALTSNTVDMFMNQLNHYIDIGIHQLLDRFDFQIKKQAKNFSFLYSQHVWKDSETLKEEDTLEEVLKHGTLSLGFIGLAEALVALTGKHHGENEESYELGLEIIRMMRKRMDDATKKHHLNFTLIATPAEGLSGKFTKRDQAEFGKIPGVTNRDYYTNSFHVPVYYPIKAVDKINKEGPFHALCNAGHISYIECDGDVSKNTQALDQIVKAMATANMGYGSINHPVDRCKACGHVGIIDNACPECKNEDENLIERIRRITGYLVGDMTKWNSAKYREEQERVKHQ</sequence>
<dbReference type="Proteomes" id="UP000321574">
    <property type="component" value="Unassembled WGS sequence"/>
</dbReference>
<organism evidence="1 2">
    <name type="scientific">Cerasibacillus terrae</name>
    <dbReference type="NCBI Taxonomy" id="2498845"/>
    <lineage>
        <taxon>Bacteria</taxon>
        <taxon>Bacillati</taxon>
        <taxon>Bacillota</taxon>
        <taxon>Bacilli</taxon>
        <taxon>Bacillales</taxon>
        <taxon>Bacillaceae</taxon>
        <taxon>Cerasibacillus</taxon>
    </lineage>
</organism>
<dbReference type="NCBIfam" id="TIGR02487">
    <property type="entry name" value="NrdD"/>
    <property type="match status" value="1"/>
</dbReference>
<dbReference type="GO" id="GO:0006260">
    <property type="term" value="P:DNA replication"/>
    <property type="evidence" value="ECO:0007669"/>
    <property type="project" value="InterPro"/>
</dbReference>
<dbReference type="PANTHER" id="PTHR21075">
    <property type="entry name" value="ANAEROBIC RIBONUCLEOSIDE-TRIPHOSPHATE REDUCTASE"/>
    <property type="match status" value="1"/>
</dbReference>
<dbReference type="PANTHER" id="PTHR21075:SF0">
    <property type="entry name" value="ANAEROBIC RIBONUCLEOSIDE-TRIPHOSPHATE REDUCTASE"/>
    <property type="match status" value="1"/>
</dbReference>
<evidence type="ECO:0000313" key="1">
    <source>
        <dbReference type="EMBL" id="TXL64421.1"/>
    </source>
</evidence>